<dbReference type="PROSITE" id="PS50928">
    <property type="entry name" value="ABC_TM1"/>
    <property type="match status" value="1"/>
</dbReference>
<dbReference type="CDD" id="cd06261">
    <property type="entry name" value="TM_PBP2"/>
    <property type="match status" value="1"/>
</dbReference>
<keyword evidence="11" id="KW-1185">Reference proteome</keyword>
<feature type="domain" description="ABC transmembrane type-1" evidence="9">
    <location>
        <begin position="65"/>
        <end position="253"/>
    </location>
</feature>
<feature type="transmembrane region" description="Helical" evidence="8">
    <location>
        <begin position="189"/>
        <end position="211"/>
    </location>
</feature>
<dbReference type="PANTHER" id="PTHR43357">
    <property type="entry name" value="INNER MEMBRANE ABC TRANSPORTER PERMEASE PROTEIN YDCV"/>
    <property type="match status" value="1"/>
</dbReference>
<feature type="transmembrane region" description="Helical" evidence="8">
    <location>
        <begin position="129"/>
        <end position="149"/>
    </location>
</feature>
<keyword evidence="5 8" id="KW-0812">Transmembrane</keyword>
<keyword evidence="3" id="KW-1003">Cell membrane</keyword>
<feature type="transmembrane region" description="Helical" evidence="8">
    <location>
        <begin position="12"/>
        <end position="42"/>
    </location>
</feature>
<dbReference type="Gene3D" id="1.10.3720.10">
    <property type="entry name" value="MetI-like"/>
    <property type="match status" value="1"/>
</dbReference>
<evidence type="ECO:0000313" key="11">
    <source>
        <dbReference type="Proteomes" id="UP001518990"/>
    </source>
</evidence>
<feature type="transmembrane region" description="Helical" evidence="8">
    <location>
        <begin position="103"/>
        <end position="123"/>
    </location>
</feature>
<evidence type="ECO:0000256" key="5">
    <source>
        <dbReference type="ARBA" id="ARBA00022692"/>
    </source>
</evidence>
<evidence type="ECO:0000313" key="10">
    <source>
        <dbReference type="EMBL" id="MBO1074582.1"/>
    </source>
</evidence>
<evidence type="ECO:0000256" key="4">
    <source>
        <dbReference type="ARBA" id="ARBA00022519"/>
    </source>
</evidence>
<keyword evidence="7 8" id="KW-0472">Membrane</keyword>
<accession>A0ABS3KC78</accession>
<dbReference type="InterPro" id="IPR000515">
    <property type="entry name" value="MetI-like"/>
</dbReference>
<sequence length="266" mass="28756">MRRPDPAIWTLRAIVLLFTIFMLAPIVVVVVVAFTSAGYVAFPMPGLSLRWFERMVEYRPFMRSLWVSTEVALGATLLSGLLGVPASLALARSTHPAAQATMTFLLSPLSMPMIVLGFASLFFLSRIGVGLSLTALLIAHTCVCLPYVVRVVASVYRSMPPSLEEAAEILGASRLAVLRHVVLPLLRPALAAGGLFSFLVSFDNLPLSFFFGSPDTNTLPVVMLAYVEQQFDPSIAAISTAQLAVAVVLLVLADRFYGLDRLVVNS</sequence>
<evidence type="ECO:0000259" key="9">
    <source>
        <dbReference type="PROSITE" id="PS50928"/>
    </source>
</evidence>
<name>A0ABS3KC78_9PROT</name>
<dbReference type="SUPFAM" id="SSF161098">
    <property type="entry name" value="MetI-like"/>
    <property type="match status" value="1"/>
</dbReference>
<dbReference type="Proteomes" id="UP001518990">
    <property type="component" value="Unassembled WGS sequence"/>
</dbReference>
<organism evidence="10 11">
    <name type="scientific">Roseomonas marmotae</name>
    <dbReference type="NCBI Taxonomy" id="2768161"/>
    <lineage>
        <taxon>Bacteria</taxon>
        <taxon>Pseudomonadati</taxon>
        <taxon>Pseudomonadota</taxon>
        <taxon>Alphaproteobacteria</taxon>
        <taxon>Acetobacterales</taxon>
        <taxon>Roseomonadaceae</taxon>
        <taxon>Roseomonas</taxon>
    </lineage>
</organism>
<evidence type="ECO:0000256" key="3">
    <source>
        <dbReference type="ARBA" id="ARBA00022475"/>
    </source>
</evidence>
<keyword evidence="4" id="KW-0997">Cell inner membrane</keyword>
<proteinExistence type="inferred from homology"/>
<evidence type="ECO:0000256" key="2">
    <source>
        <dbReference type="ARBA" id="ARBA00022448"/>
    </source>
</evidence>
<dbReference type="InterPro" id="IPR035906">
    <property type="entry name" value="MetI-like_sf"/>
</dbReference>
<dbReference type="EMBL" id="JACTNF010000006">
    <property type="protein sequence ID" value="MBO1074582.1"/>
    <property type="molecule type" value="Genomic_DNA"/>
</dbReference>
<comment type="subcellular location">
    <subcellularLocation>
        <location evidence="1">Cell inner membrane</location>
        <topology evidence="1">Multi-pass membrane protein</topology>
    </subcellularLocation>
    <subcellularLocation>
        <location evidence="8">Cell membrane</location>
        <topology evidence="8">Multi-pass membrane protein</topology>
    </subcellularLocation>
</comment>
<evidence type="ECO:0000256" key="1">
    <source>
        <dbReference type="ARBA" id="ARBA00004429"/>
    </source>
</evidence>
<feature type="transmembrane region" description="Helical" evidence="8">
    <location>
        <begin position="231"/>
        <end position="252"/>
    </location>
</feature>
<gene>
    <name evidence="10" type="ORF">IAI60_08165</name>
</gene>
<dbReference type="Pfam" id="PF00528">
    <property type="entry name" value="BPD_transp_1"/>
    <property type="match status" value="1"/>
</dbReference>
<evidence type="ECO:0000256" key="8">
    <source>
        <dbReference type="RuleBase" id="RU363032"/>
    </source>
</evidence>
<protein>
    <submittedName>
        <fullName evidence="10">ABC transporter permease</fullName>
    </submittedName>
</protein>
<evidence type="ECO:0000256" key="6">
    <source>
        <dbReference type="ARBA" id="ARBA00022989"/>
    </source>
</evidence>
<comment type="similarity">
    <text evidence="8">Belongs to the binding-protein-dependent transport system permease family.</text>
</comment>
<keyword evidence="6 8" id="KW-1133">Transmembrane helix</keyword>
<dbReference type="PANTHER" id="PTHR43357:SF4">
    <property type="entry name" value="INNER MEMBRANE ABC TRANSPORTER PERMEASE PROTEIN YDCV"/>
    <property type="match status" value="1"/>
</dbReference>
<comment type="caution">
    <text evidence="10">The sequence shown here is derived from an EMBL/GenBank/DDBJ whole genome shotgun (WGS) entry which is preliminary data.</text>
</comment>
<reference evidence="10 11" key="1">
    <citation type="submission" date="2020-09" db="EMBL/GenBank/DDBJ databases">
        <title>Roseomonas.</title>
        <authorList>
            <person name="Zhu W."/>
        </authorList>
    </citation>
    <scope>NUCLEOTIDE SEQUENCE [LARGE SCALE GENOMIC DNA]</scope>
    <source>
        <strain evidence="10 11">1311</strain>
    </source>
</reference>
<dbReference type="RefSeq" id="WP_207446231.1">
    <property type="nucleotide sequence ID" value="NZ_CP061094.1"/>
</dbReference>
<keyword evidence="2 8" id="KW-0813">Transport</keyword>
<feature type="transmembrane region" description="Helical" evidence="8">
    <location>
        <begin position="71"/>
        <end position="91"/>
    </location>
</feature>
<evidence type="ECO:0000256" key="7">
    <source>
        <dbReference type="ARBA" id="ARBA00023136"/>
    </source>
</evidence>